<sequence length="419" mass="47076">FSKRLGTSTWTTRDLTSHRIPALSMAALQRSRFLSASSVLRRHHVATGLRRGMGTMVMEADEVDLDSIAHIDINPLLAEHAGHPIDPATKQQILAQIKTASLEKGFFTIPTRGILPDDLIRQVYQRKTEFLALPRQVKMQYHLKKVAHERGWTPLYEEPSSTPGVLSRLEAFDVARDLPASYSRFGALGPNVWPRELPAFKRDVNQLYDATIPLSQTLFKSFAEMLGQPSNLFLQHSTEKAEAMMRLLTYPETDEPVKNSTVGICSHTDYECFTILHQNGHGLQIFSHEGHWIKAPVSPDRLLVMVGDVLERWTNGLLKATPHRVVNTHKRRQSIARLNGVDGDTIIGPMAPFVSASNPPRYPYITQREHIDNQVGFATQTLEATKQKKAQETLTTSLPVDVMDQVTRGDDHREITTAV</sequence>
<dbReference type="PROSITE" id="PS51471">
    <property type="entry name" value="FE2OG_OXY"/>
    <property type="match status" value="1"/>
</dbReference>
<feature type="non-terminal residue" evidence="3">
    <location>
        <position position="1"/>
    </location>
</feature>
<dbReference type="AlphaFoldDB" id="A0AAV2Z161"/>
<evidence type="ECO:0000259" key="2">
    <source>
        <dbReference type="PROSITE" id="PS51471"/>
    </source>
</evidence>
<dbReference type="InterPro" id="IPR027443">
    <property type="entry name" value="IPNS-like_sf"/>
</dbReference>
<keyword evidence="4" id="KW-1185">Reference proteome</keyword>
<dbReference type="Gene3D" id="2.60.120.330">
    <property type="entry name" value="B-lactam Antibiotic, Isopenicillin N Synthase, Chain"/>
    <property type="match status" value="1"/>
</dbReference>
<organism evidence="3 4">
    <name type="scientific">Lagenidium giganteum</name>
    <dbReference type="NCBI Taxonomy" id="4803"/>
    <lineage>
        <taxon>Eukaryota</taxon>
        <taxon>Sar</taxon>
        <taxon>Stramenopiles</taxon>
        <taxon>Oomycota</taxon>
        <taxon>Peronosporomycetes</taxon>
        <taxon>Pythiales</taxon>
        <taxon>Pythiaceae</taxon>
    </lineage>
</organism>
<dbReference type="Pfam" id="PF14226">
    <property type="entry name" value="DIOX_N"/>
    <property type="match status" value="1"/>
</dbReference>
<keyword evidence="1" id="KW-0479">Metal-binding</keyword>
<dbReference type="SUPFAM" id="SSF51197">
    <property type="entry name" value="Clavaminate synthase-like"/>
    <property type="match status" value="1"/>
</dbReference>
<protein>
    <recommendedName>
        <fullName evidence="2">Fe2OG dioxygenase domain-containing protein</fullName>
    </recommendedName>
</protein>
<feature type="domain" description="Fe2OG dioxygenase" evidence="2">
    <location>
        <begin position="240"/>
        <end position="340"/>
    </location>
</feature>
<dbReference type="InterPro" id="IPR026992">
    <property type="entry name" value="DIOX_N"/>
</dbReference>
<reference evidence="3" key="2">
    <citation type="journal article" date="2023" name="Microbiol Resour">
        <title>Decontamination and Annotation of the Draft Genome Sequence of the Oomycete Lagenidium giganteum ARSEF 373.</title>
        <authorList>
            <person name="Morgan W.R."/>
            <person name="Tartar A."/>
        </authorList>
    </citation>
    <scope>NUCLEOTIDE SEQUENCE</scope>
    <source>
        <strain evidence="3">ARSEF 373</strain>
    </source>
</reference>
<dbReference type="InterPro" id="IPR050231">
    <property type="entry name" value="Iron_ascorbate_oxido_reductase"/>
</dbReference>
<comment type="similarity">
    <text evidence="1">Belongs to the iron/ascorbate-dependent oxidoreductase family.</text>
</comment>
<evidence type="ECO:0000313" key="4">
    <source>
        <dbReference type="Proteomes" id="UP001146120"/>
    </source>
</evidence>
<keyword evidence="1" id="KW-0408">Iron</keyword>
<dbReference type="GO" id="GO:0046872">
    <property type="term" value="F:metal ion binding"/>
    <property type="evidence" value="ECO:0007669"/>
    <property type="project" value="UniProtKB-KW"/>
</dbReference>
<dbReference type="InterPro" id="IPR044861">
    <property type="entry name" value="IPNS-like_FE2OG_OXY"/>
</dbReference>
<dbReference type="EMBL" id="DAKRPA010000081">
    <property type="protein sequence ID" value="DAZ99536.1"/>
    <property type="molecule type" value="Genomic_DNA"/>
</dbReference>
<name>A0AAV2Z161_9STRA</name>
<keyword evidence="1" id="KW-0560">Oxidoreductase</keyword>
<dbReference type="InterPro" id="IPR005123">
    <property type="entry name" value="Oxoglu/Fe-dep_dioxygenase_dom"/>
</dbReference>
<dbReference type="Pfam" id="PF03171">
    <property type="entry name" value="2OG-FeII_Oxy"/>
    <property type="match status" value="1"/>
</dbReference>
<gene>
    <name evidence="3" type="ORF">N0F65_005408</name>
</gene>
<dbReference type="GO" id="GO:0016491">
    <property type="term" value="F:oxidoreductase activity"/>
    <property type="evidence" value="ECO:0007669"/>
    <property type="project" value="UniProtKB-KW"/>
</dbReference>
<comment type="caution">
    <text evidence="3">The sequence shown here is derived from an EMBL/GenBank/DDBJ whole genome shotgun (WGS) entry which is preliminary data.</text>
</comment>
<proteinExistence type="inferred from homology"/>
<reference evidence="3" key="1">
    <citation type="submission" date="2022-11" db="EMBL/GenBank/DDBJ databases">
        <authorList>
            <person name="Morgan W.R."/>
            <person name="Tartar A."/>
        </authorList>
    </citation>
    <scope>NUCLEOTIDE SEQUENCE</scope>
    <source>
        <strain evidence="3">ARSEF 373</strain>
    </source>
</reference>
<evidence type="ECO:0000256" key="1">
    <source>
        <dbReference type="RuleBase" id="RU003682"/>
    </source>
</evidence>
<accession>A0AAV2Z161</accession>
<dbReference type="Proteomes" id="UP001146120">
    <property type="component" value="Unassembled WGS sequence"/>
</dbReference>
<evidence type="ECO:0000313" key="3">
    <source>
        <dbReference type="EMBL" id="DAZ99536.1"/>
    </source>
</evidence>
<dbReference type="PANTHER" id="PTHR47990">
    <property type="entry name" value="2-OXOGLUTARATE (2OG) AND FE(II)-DEPENDENT OXYGENASE SUPERFAMILY PROTEIN-RELATED"/>
    <property type="match status" value="1"/>
</dbReference>